<keyword evidence="2" id="KW-1185">Reference proteome</keyword>
<dbReference type="KEGG" id="cmic:caldi_10080"/>
<gene>
    <name evidence="1" type="ORF">caldi_10080</name>
</gene>
<reference evidence="1" key="1">
    <citation type="submission" date="2022-03" db="EMBL/GenBank/DDBJ databases">
        <title>Complete genome sequence of Caldinitratiruptor microaerophilus.</title>
        <authorList>
            <person name="Mukaiyama R."/>
            <person name="Nishiyama T."/>
            <person name="Ueda K."/>
        </authorList>
    </citation>
    <scope>NUCLEOTIDE SEQUENCE</scope>
    <source>
        <strain evidence="1">JCM 16183</strain>
    </source>
</reference>
<evidence type="ECO:0000313" key="2">
    <source>
        <dbReference type="Proteomes" id="UP001163687"/>
    </source>
</evidence>
<dbReference type="RefSeq" id="WP_264843997.1">
    <property type="nucleotide sequence ID" value="NZ_AP025628.1"/>
</dbReference>
<dbReference type="Proteomes" id="UP001163687">
    <property type="component" value="Chromosome"/>
</dbReference>
<dbReference type="AlphaFoldDB" id="A0AA35CK75"/>
<dbReference type="EMBL" id="AP025628">
    <property type="protein sequence ID" value="BDG59918.1"/>
    <property type="molecule type" value="Genomic_DNA"/>
</dbReference>
<sequence>MLELVQLCHTCGLTARLELVPPGRMAERRQRQLAERLKRCPVCKSRDVEIISRPIREGGGAA</sequence>
<name>A0AA35CK75_9FIRM</name>
<protein>
    <submittedName>
        <fullName evidence="1">Uncharacterized protein</fullName>
    </submittedName>
</protein>
<evidence type="ECO:0000313" key="1">
    <source>
        <dbReference type="EMBL" id="BDG59918.1"/>
    </source>
</evidence>
<proteinExistence type="predicted"/>
<accession>A0AA35CK75</accession>
<organism evidence="1 2">
    <name type="scientific">Caldinitratiruptor microaerophilus</name>
    <dbReference type="NCBI Taxonomy" id="671077"/>
    <lineage>
        <taxon>Bacteria</taxon>
        <taxon>Bacillati</taxon>
        <taxon>Bacillota</taxon>
        <taxon>Clostridia</taxon>
        <taxon>Eubacteriales</taxon>
        <taxon>Symbiobacteriaceae</taxon>
        <taxon>Caldinitratiruptor</taxon>
    </lineage>
</organism>